<comment type="caution">
    <text evidence="2">The sequence shown here is derived from an EMBL/GenBank/DDBJ whole genome shotgun (WGS) entry which is preliminary data.</text>
</comment>
<sequence length="60" mass="6555">MSEVCGECGTGRDTDDPATALSWSREREPGDDGPGRLLCPACVRAHTRDIEARLPPAWWS</sequence>
<evidence type="ECO:0000313" key="3">
    <source>
        <dbReference type="Proteomes" id="UP000321685"/>
    </source>
</evidence>
<proteinExistence type="predicted"/>
<reference evidence="2 3" key="1">
    <citation type="submission" date="2019-07" db="EMBL/GenBank/DDBJ databases">
        <title>Whole genome shotgun sequence of Pseudonocardia sulfidoxydans NBRC 16205.</title>
        <authorList>
            <person name="Hosoyama A."/>
            <person name="Uohara A."/>
            <person name="Ohji S."/>
            <person name="Ichikawa N."/>
        </authorList>
    </citation>
    <scope>NUCLEOTIDE SEQUENCE [LARGE SCALE GENOMIC DNA]</scope>
    <source>
        <strain evidence="2 3">NBRC 16205</strain>
    </source>
</reference>
<feature type="region of interest" description="Disordered" evidence="1">
    <location>
        <begin position="1"/>
        <end position="32"/>
    </location>
</feature>
<dbReference type="RefSeq" id="WP_147101914.1">
    <property type="nucleotide sequence ID" value="NZ_BJVJ01000002.1"/>
</dbReference>
<evidence type="ECO:0000313" key="2">
    <source>
        <dbReference type="EMBL" id="GEL21321.1"/>
    </source>
</evidence>
<protein>
    <recommendedName>
        <fullName evidence="4">HNH endonuclease</fullName>
    </recommendedName>
</protein>
<gene>
    <name evidence="2" type="ORF">PSU4_02750</name>
</gene>
<keyword evidence="3" id="KW-1185">Reference proteome</keyword>
<dbReference type="Proteomes" id="UP000321685">
    <property type="component" value="Unassembled WGS sequence"/>
</dbReference>
<evidence type="ECO:0008006" key="4">
    <source>
        <dbReference type="Google" id="ProtNLM"/>
    </source>
</evidence>
<evidence type="ECO:0000256" key="1">
    <source>
        <dbReference type="SAM" id="MobiDB-lite"/>
    </source>
</evidence>
<name>A0A511D958_9PSEU</name>
<dbReference type="AlphaFoldDB" id="A0A511D958"/>
<organism evidence="2 3">
    <name type="scientific">Pseudonocardia sulfidoxydans NBRC 16205</name>
    <dbReference type="NCBI Taxonomy" id="1223511"/>
    <lineage>
        <taxon>Bacteria</taxon>
        <taxon>Bacillati</taxon>
        <taxon>Actinomycetota</taxon>
        <taxon>Actinomycetes</taxon>
        <taxon>Pseudonocardiales</taxon>
        <taxon>Pseudonocardiaceae</taxon>
        <taxon>Pseudonocardia</taxon>
    </lineage>
</organism>
<dbReference type="EMBL" id="BJVJ01000002">
    <property type="protein sequence ID" value="GEL21321.1"/>
    <property type="molecule type" value="Genomic_DNA"/>
</dbReference>
<accession>A0A511D958</accession>
<dbReference type="OrthoDB" id="3578149at2"/>